<gene>
    <name evidence="8" type="ORF">MNBD_GAMMA14-1100</name>
</gene>
<evidence type="ECO:0000256" key="4">
    <source>
        <dbReference type="ARBA" id="ARBA00022692"/>
    </source>
</evidence>
<dbReference type="AlphaFoldDB" id="A0A3B0YAR6"/>
<proteinExistence type="predicted"/>
<keyword evidence="2" id="KW-0813">Transport</keyword>
<evidence type="ECO:0000256" key="7">
    <source>
        <dbReference type="SAM" id="Phobius"/>
    </source>
</evidence>
<dbReference type="EMBL" id="UOFM01000016">
    <property type="protein sequence ID" value="VAW72412.1"/>
    <property type="molecule type" value="Genomic_DNA"/>
</dbReference>
<accession>A0A3B0YAR6</accession>
<evidence type="ECO:0000256" key="6">
    <source>
        <dbReference type="ARBA" id="ARBA00023136"/>
    </source>
</evidence>
<keyword evidence="6 7" id="KW-0472">Membrane</keyword>
<reference evidence="8" key="1">
    <citation type="submission" date="2018-06" db="EMBL/GenBank/DDBJ databases">
        <authorList>
            <person name="Zhirakovskaya E."/>
        </authorList>
    </citation>
    <scope>NUCLEOTIDE SEQUENCE</scope>
</reference>
<evidence type="ECO:0000256" key="3">
    <source>
        <dbReference type="ARBA" id="ARBA00022475"/>
    </source>
</evidence>
<evidence type="ECO:0000313" key="8">
    <source>
        <dbReference type="EMBL" id="VAW72412.1"/>
    </source>
</evidence>
<protein>
    <submittedName>
        <fullName evidence="8">Na(+) H(+) antiporter subunit F</fullName>
    </submittedName>
</protein>
<dbReference type="PANTHER" id="PTHR34702:SF1">
    <property type="entry name" value="NA(+)_H(+) ANTIPORTER SUBUNIT F"/>
    <property type="match status" value="1"/>
</dbReference>
<keyword evidence="3" id="KW-1003">Cell membrane</keyword>
<organism evidence="8">
    <name type="scientific">hydrothermal vent metagenome</name>
    <dbReference type="NCBI Taxonomy" id="652676"/>
    <lineage>
        <taxon>unclassified sequences</taxon>
        <taxon>metagenomes</taxon>
        <taxon>ecological metagenomes</taxon>
    </lineage>
</organism>
<dbReference type="GO" id="GO:0015385">
    <property type="term" value="F:sodium:proton antiporter activity"/>
    <property type="evidence" value="ECO:0007669"/>
    <property type="project" value="TreeGrafter"/>
</dbReference>
<dbReference type="InterPro" id="IPR007208">
    <property type="entry name" value="MrpF/PhaF-like"/>
</dbReference>
<dbReference type="Pfam" id="PF04066">
    <property type="entry name" value="MrpF_PhaF"/>
    <property type="match status" value="1"/>
</dbReference>
<evidence type="ECO:0000256" key="2">
    <source>
        <dbReference type="ARBA" id="ARBA00022448"/>
    </source>
</evidence>
<dbReference type="PANTHER" id="PTHR34702">
    <property type="entry name" value="NA(+)/H(+) ANTIPORTER SUBUNIT F1"/>
    <property type="match status" value="1"/>
</dbReference>
<keyword evidence="5 7" id="KW-1133">Transmembrane helix</keyword>
<evidence type="ECO:0000256" key="1">
    <source>
        <dbReference type="ARBA" id="ARBA00004651"/>
    </source>
</evidence>
<keyword evidence="4 7" id="KW-0812">Transmembrane</keyword>
<comment type="subcellular location">
    <subcellularLocation>
        <location evidence="1">Cell membrane</location>
        <topology evidence="1">Multi-pass membrane protein</topology>
    </subcellularLocation>
</comment>
<sequence>MKMLYSGMALFLLLTLVAGLWRVLRGPTAADRMLAAQLFGTTAVACVLLLAQALDHPSLRDVALVFALLAAVTAVAFVRRAWVPMDQNHVDD</sequence>
<feature type="transmembrane region" description="Helical" evidence="7">
    <location>
        <begin position="63"/>
        <end position="82"/>
    </location>
</feature>
<feature type="transmembrane region" description="Helical" evidence="7">
    <location>
        <begin position="35"/>
        <end position="51"/>
    </location>
</feature>
<evidence type="ECO:0000256" key="5">
    <source>
        <dbReference type="ARBA" id="ARBA00022989"/>
    </source>
</evidence>
<name>A0A3B0YAR6_9ZZZZ</name>
<dbReference type="GO" id="GO:0005886">
    <property type="term" value="C:plasma membrane"/>
    <property type="evidence" value="ECO:0007669"/>
    <property type="project" value="UniProtKB-SubCell"/>
</dbReference>